<dbReference type="EMBL" id="JAUSWJ010000001">
    <property type="protein sequence ID" value="MDQ0516301.1"/>
    <property type="molecule type" value="Genomic_DNA"/>
</dbReference>
<dbReference type="Proteomes" id="UP001223743">
    <property type="component" value="Unassembled WGS sequence"/>
</dbReference>
<accession>A0ABU0M5T6</accession>
<dbReference type="SUPFAM" id="SSF109604">
    <property type="entry name" value="HD-domain/PDEase-like"/>
    <property type="match status" value="1"/>
</dbReference>
<evidence type="ECO:0000313" key="1">
    <source>
        <dbReference type="EMBL" id="MDQ0516301.1"/>
    </source>
</evidence>
<dbReference type="RefSeq" id="WP_266279779.1">
    <property type="nucleotide sequence ID" value="NZ_JAPKNF010000001.1"/>
</dbReference>
<gene>
    <name evidence="1" type="ORF">QO015_001914</name>
</gene>
<evidence type="ECO:0000313" key="2">
    <source>
        <dbReference type="Proteomes" id="UP001223743"/>
    </source>
</evidence>
<reference evidence="1 2" key="1">
    <citation type="submission" date="2023-07" db="EMBL/GenBank/DDBJ databases">
        <title>Genomic Encyclopedia of Type Strains, Phase IV (KMG-IV): sequencing the most valuable type-strain genomes for metagenomic binning, comparative biology and taxonomic classification.</title>
        <authorList>
            <person name="Goeker M."/>
        </authorList>
    </citation>
    <scope>NUCLEOTIDE SEQUENCE [LARGE SCALE GENOMIC DNA]</scope>
    <source>
        <strain evidence="1 2">B1-1</strain>
    </source>
</reference>
<name>A0ABU0M5T6_9HYPH</name>
<keyword evidence="2" id="KW-1185">Reference proteome</keyword>
<dbReference type="Gene3D" id="1.10.3210.10">
    <property type="entry name" value="Hypothetical protein af1432"/>
    <property type="match status" value="1"/>
</dbReference>
<comment type="caution">
    <text evidence="1">The sequence shown here is derived from an EMBL/GenBank/DDBJ whole genome shotgun (WGS) entry which is preliminary data.</text>
</comment>
<proteinExistence type="predicted"/>
<sequence>MTAPWLQTASGRAFDLIDPKAENVDFAVDIPEALARIPRFTGHAGAYSVAQHCVLGADLLFAETGRPDYAAAFLLHDAHEAYLGDIATPIAEALAIVSVERLLSPSEDGFREAIRTLKARIDAAIHRAAGIAFPLPLETSRVVKDWDARMLMTERAHLMAKPPAPWAMEDLQPIKVRGAIKAWPWPRPADEYRARLRRWCPAALGEG</sequence>
<organism evidence="1 2">
    <name type="scientific">Kaistia geumhonensis</name>
    <dbReference type="NCBI Taxonomy" id="410839"/>
    <lineage>
        <taxon>Bacteria</taxon>
        <taxon>Pseudomonadati</taxon>
        <taxon>Pseudomonadota</taxon>
        <taxon>Alphaproteobacteria</taxon>
        <taxon>Hyphomicrobiales</taxon>
        <taxon>Kaistiaceae</taxon>
        <taxon>Kaistia</taxon>
    </lineage>
</organism>
<evidence type="ECO:0008006" key="3">
    <source>
        <dbReference type="Google" id="ProtNLM"/>
    </source>
</evidence>
<protein>
    <recommendedName>
        <fullName evidence="3">Phosphohydrolase</fullName>
    </recommendedName>
</protein>